<evidence type="ECO:0000313" key="3">
    <source>
        <dbReference type="Proteomes" id="UP000250358"/>
    </source>
</evidence>
<feature type="transmembrane region" description="Helical" evidence="1">
    <location>
        <begin position="123"/>
        <end position="141"/>
    </location>
</feature>
<feature type="transmembrane region" description="Helical" evidence="1">
    <location>
        <begin position="66"/>
        <end position="85"/>
    </location>
</feature>
<keyword evidence="1" id="KW-0812">Transmembrane</keyword>
<feature type="transmembrane region" description="Helical" evidence="1">
    <location>
        <begin position="92"/>
        <end position="111"/>
    </location>
</feature>
<dbReference type="Proteomes" id="UP000250358">
    <property type="component" value="Unassembled WGS sequence"/>
</dbReference>
<evidence type="ECO:0000256" key="1">
    <source>
        <dbReference type="SAM" id="Phobius"/>
    </source>
</evidence>
<keyword evidence="1" id="KW-0472">Membrane</keyword>
<gene>
    <name evidence="2" type="ORF">NCTC11165_02956</name>
</gene>
<dbReference type="RefSeq" id="WP_128116367.1">
    <property type="nucleotide sequence ID" value="NZ_UAQM01000048.1"/>
</dbReference>
<feature type="transmembrane region" description="Helical" evidence="1">
    <location>
        <begin position="264"/>
        <end position="285"/>
    </location>
</feature>
<feature type="transmembrane region" description="Helical" evidence="1">
    <location>
        <begin position="34"/>
        <end position="54"/>
    </location>
</feature>
<feature type="transmembrane region" description="Helical" evidence="1">
    <location>
        <begin position="209"/>
        <end position="229"/>
    </location>
</feature>
<evidence type="ECO:0000313" key="2">
    <source>
        <dbReference type="EMBL" id="SPU46615.1"/>
    </source>
</evidence>
<dbReference type="AlphaFoldDB" id="A0A2X1CDI4"/>
<name>A0A2X1CDI4_BREDI</name>
<organism evidence="2 3">
    <name type="scientific">Brevundimonas diminuta</name>
    <name type="common">Pseudomonas diminuta</name>
    <dbReference type="NCBI Taxonomy" id="293"/>
    <lineage>
        <taxon>Bacteria</taxon>
        <taxon>Pseudomonadati</taxon>
        <taxon>Pseudomonadota</taxon>
        <taxon>Alphaproteobacteria</taxon>
        <taxon>Caulobacterales</taxon>
        <taxon>Caulobacteraceae</taxon>
        <taxon>Brevundimonas</taxon>
    </lineage>
</organism>
<accession>A0A2X1CDI4</accession>
<sequence length="478" mass="51546">MEADPKSAQPKFWAAFFPNVHNPLVARRVIARHWGGWLFAAANALTATLVWSSFPGVGSYAGYEKVAAAYFAAVAVVAGGLTWLLTRHRNRWAGRVLIALVVWSIVMAFTASPSEGGPPSGPFLVVRFWIALSVVNALRACGALKLDAPAAAPPALRDRNSALALVSIGQRLTQWRRALLFASACWIVTAGFCLALFDPHADIVDGDVSRIWGLLFGPPLLVGIGVWAYRRFVVAQQPPAERTISSTTPTESTRSGTLKFSGQTFLVGVLAVILCGVLVGLGWILSERTAYGGGYRMASDVPKQIGPAADAVPSGKTVITPDVPPALLAPQIPSLDAILAFEDARQCRPGPQLVAVLEALTRTEGDQILPGKPFRIDGYSGLLRPTYRKSEDGLVISTLPLTGTWHGLRVSQIYLEVQFHTYFEIRFSEPPERVRAVLNQEGFVLPVVGERQVTSDPDAFPSWQAVIDLREGGALACF</sequence>
<dbReference type="EMBL" id="UAQM01000048">
    <property type="protein sequence ID" value="SPU46615.1"/>
    <property type="molecule type" value="Genomic_DNA"/>
</dbReference>
<keyword evidence="1" id="KW-1133">Transmembrane helix</keyword>
<protein>
    <submittedName>
        <fullName evidence="2">Uncharacterized protein</fullName>
    </submittedName>
</protein>
<feature type="transmembrane region" description="Helical" evidence="1">
    <location>
        <begin position="178"/>
        <end position="197"/>
    </location>
</feature>
<proteinExistence type="predicted"/>
<reference evidence="2 3" key="1">
    <citation type="submission" date="2018-06" db="EMBL/GenBank/DDBJ databases">
        <authorList>
            <consortium name="Pathogen Informatics"/>
            <person name="Doyle S."/>
        </authorList>
    </citation>
    <scope>NUCLEOTIDE SEQUENCE [LARGE SCALE GENOMIC DNA]</scope>
    <source>
        <strain evidence="2 3">NCTC11165</strain>
    </source>
</reference>